<reference evidence="2" key="1">
    <citation type="submission" date="2023-04" db="EMBL/GenBank/DDBJ databases">
        <title>Phytophthora fragariaefolia NBRC 109709.</title>
        <authorList>
            <person name="Ichikawa N."/>
            <person name="Sato H."/>
            <person name="Tonouchi N."/>
        </authorList>
    </citation>
    <scope>NUCLEOTIDE SEQUENCE</scope>
    <source>
        <strain evidence="2">NBRC 109709</strain>
    </source>
</reference>
<organism evidence="2 3">
    <name type="scientific">Phytophthora fragariaefolia</name>
    <dbReference type="NCBI Taxonomy" id="1490495"/>
    <lineage>
        <taxon>Eukaryota</taxon>
        <taxon>Sar</taxon>
        <taxon>Stramenopiles</taxon>
        <taxon>Oomycota</taxon>
        <taxon>Peronosporomycetes</taxon>
        <taxon>Peronosporales</taxon>
        <taxon>Peronosporaceae</taxon>
        <taxon>Phytophthora</taxon>
    </lineage>
</organism>
<dbReference type="EMBL" id="BSXT01000280">
    <property type="protein sequence ID" value="GMF23275.1"/>
    <property type="molecule type" value="Genomic_DNA"/>
</dbReference>
<gene>
    <name evidence="2" type="ORF">Pfra01_000364400</name>
</gene>
<keyword evidence="3" id="KW-1185">Reference proteome</keyword>
<dbReference type="Proteomes" id="UP001165121">
    <property type="component" value="Unassembled WGS sequence"/>
</dbReference>
<dbReference type="AlphaFoldDB" id="A0A9W6WZH8"/>
<accession>A0A9W6WZH8</accession>
<evidence type="ECO:0000313" key="3">
    <source>
        <dbReference type="Proteomes" id="UP001165121"/>
    </source>
</evidence>
<sequence length="243" mass="26457">MSRGKKLSAAQRDMIVNANNYFLKQHKEDPETAWLPRKGGKTPLLGPNILPSHLSIHALLDQSQHSPVVSSVYTCVDRSPVLARATVSLGLCATSMIPTFSLLVSQHPAYLEAPCSVTSLLQPARVQFKELRTLSLRFHLQPSRPSENPACRRLILWSRPVPSSPRAPHAVATTDKPAHDQLSEVSSCNSSPQTNHPTSSPSKSSPVLSFVSNIKNQSTPSAPRAVVCPQIRVFFIFATASVV</sequence>
<evidence type="ECO:0000256" key="1">
    <source>
        <dbReference type="SAM" id="MobiDB-lite"/>
    </source>
</evidence>
<feature type="region of interest" description="Disordered" evidence="1">
    <location>
        <begin position="162"/>
        <end position="207"/>
    </location>
</feature>
<protein>
    <submittedName>
        <fullName evidence="2">Unnamed protein product</fullName>
    </submittedName>
</protein>
<comment type="caution">
    <text evidence="2">The sequence shown here is derived from an EMBL/GenBank/DDBJ whole genome shotgun (WGS) entry which is preliminary data.</text>
</comment>
<proteinExistence type="predicted"/>
<feature type="compositionally biased region" description="Polar residues" evidence="1">
    <location>
        <begin position="183"/>
        <end position="198"/>
    </location>
</feature>
<name>A0A9W6WZH8_9STRA</name>
<evidence type="ECO:0000313" key="2">
    <source>
        <dbReference type="EMBL" id="GMF23275.1"/>
    </source>
</evidence>